<dbReference type="PANTHER" id="PTHR46558">
    <property type="entry name" value="TRACRIPTIONAL REGULATORY PROTEIN-RELATED-RELATED"/>
    <property type="match status" value="1"/>
</dbReference>
<dbReference type="AlphaFoldDB" id="A0A9D1NHC7"/>
<evidence type="ECO:0000313" key="4">
    <source>
        <dbReference type="Proteomes" id="UP000886743"/>
    </source>
</evidence>
<dbReference type="SUPFAM" id="SSF47413">
    <property type="entry name" value="lambda repressor-like DNA-binding domains"/>
    <property type="match status" value="1"/>
</dbReference>
<dbReference type="PANTHER" id="PTHR46558:SF11">
    <property type="entry name" value="HTH-TYPE TRANSCRIPTIONAL REGULATOR XRE"/>
    <property type="match status" value="1"/>
</dbReference>
<reference evidence="3" key="1">
    <citation type="submission" date="2020-10" db="EMBL/GenBank/DDBJ databases">
        <authorList>
            <person name="Gilroy R."/>
        </authorList>
    </citation>
    <scope>NUCLEOTIDE SEQUENCE</scope>
    <source>
        <strain evidence="3">4920</strain>
    </source>
</reference>
<dbReference type="CDD" id="cd00093">
    <property type="entry name" value="HTH_XRE"/>
    <property type="match status" value="1"/>
</dbReference>
<comment type="caution">
    <text evidence="3">The sequence shown here is derived from an EMBL/GenBank/DDBJ whole genome shotgun (WGS) entry which is preliminary data.</text>
</comment>
<protein>
    <submittedName>
        <fullName evidence="3">Helix-turn-helix transcriptional regulator</fullName>
    </submittedName>
</protein>
<organism evidence="3 4">
    <name type="scientific">Candidatus Aphodoplasma excrementigallinarum</name>
    <dbReference type="NCBI Taxonomy" id="2840673"/>
    <lineage>
        <taxon>Bacteria</taxon>
        <taxon>Bacillati</taxon>
        <taxon>Bacillota</taxon>
        <taxon>Clostridia</taxon>
        <taxon>Eubacteriales</taxon>
        <taxon>Candidatus Aphodoplasma</taxon>
    </lineage>
</organism>
<dbReference type="GO" id="GO:0003677">
    <property type="term" value="F:DNA binding"/>
    <property type="evidence" value="ECO:0007669"/>
    <property type="project" value="UniProtKB-KW"/>
</dbReference>
<dbReference type="InterPro" id="IPR001387">
    <property type="entry name" value="Cro/C1-type_HTH"/>
</dbReference>
<evidence type="ECO:0000313" key="3">
    <source>
        <dbReference type="EMBL" id="HIV02841.1"/>
    </source>
</evidence>
<dbReference type="PROSITE" id="PS50943">
    <property type="entry name" value="HTH_CROC1"/>
    <property type="match status" value="1"/>
</dbReference>
<dbReference type="Pfam" id="PF01381">
    <property type="entry name" value="HTH_3"/>
    <property type="match status" value="1"/>
</dbReference>
<sequence length="94" mass="11055">MDLEYSGRSVNMYPRLKELRLENGWTQKEVADHLGCHVGTYGCYERGKTDIPTVSMMKLTYLYDVSLHYILGLTDDRTPHRSCTFEEWREEIGF</sequence>
<dbReference type="Gene3D" id="1.10.260.40">
    <property type="entry name" value="lambda repressor-like DNA-binding domains"/>
    <property type="match status" value="1"/>
</dbReference>
<gene>
    <name evidence="3" type="ORF">IAC74_04645</name>
</gene>
<evidence type="ECO:0000259" key="2">
    <source>
        <dbReference type="PROSITE" id="PS50943"/>
    </source>
</evidence>
<dbReference type="InterPro" id="IPR010982">
    <property type="entry name" value="Lambda_DNA-bd_dom_sf"/>
</dbReference>
<reference evidence="3" key="2">
    <citation type="journal article" date="2021" name="PeerJ">
        <title>Extensive microbial diversity within the chicken gut microbiome revealed by metagenomics and culture.</title>
        <authorList>
            <person name="Gilroy R."/>
            <person name="Ravi A."/>
            <person name="Getino M."/>
            <person name="Pursley I."/>
            <person name="Horton D.L."/>
            <person name="Alikhan N.F."/>
            <person name="Baker D."/>
            <person name="Gharbi K."/>
            <person name="Hall N."/>
            <person name="Watson M."/>
            <person name="Adriaenssens E.M."/>
            <person name="Foster-Nyarko E."/>
            <person name="Jarju S."/>
            <person name="Secka A."/>
            <person name="Antonio M."/>
            <person name="Oren A."/>
            <person name="Chaudhuri R.R."/>
            <person name="La Ragione R."/>
            <person name="Hildebrand F."/>
            <person name="Pallen M.J."/>
        </authorList>
    </citation>
    <scope>NUCLEOTIDE SEQUENCE</scope>
    <source>
        <strain evidence="3">4920</strain>
    </source>
</reference>
<dbReference type="EMBL" id="DVOF01000133">
    <property type="protein sequence ID" value="HIV02841.1"/>
    <property type="molecule type" value="Genomic_DNA"/>
</dbReference>
<dbReference type="Proteomes" id="UP000886743">
    <property type="component" value="Unassembled WGS sequence"/>
</dbReference>
<keyword evidence="1" id="KW-0238">DNA-binding</keyword>
<dbReference type="SMART" id="SM00530">
    <property type="entry name" value="HTH_XRE"/>
    <property type="match status" value="1"/>
</dbReference>
<feature type="domain" description="HTH cro/C1-type" evidence="2">
    <location>
        <begin position="16"/>
        <end position="70"/>
    </location>
</feature>
<name>A0A9D1NHC7_9FIRM</name>
<evidence type="ECO:0000256" key="1">
    <source>
        <dbReference type="ARBA" id="ARBA00023125"/>
    </source>
</evidence>
<accession>A0A9D1NHC7</accession>
<proteinExistence type="predicted"/>